<feature type="domain" description="LysR substrate-binding" evidence="1">
    <location>
        <begin position="10"/>
        <end position="75"/>
    </location>
</feature>
<dbReference type="Proteomes" id="UP001165279">
    <property type="component" value="Unassembled WGS sequence"/>
</dbReference>
<keyword evidence="3" id="KW-1185">Reference proteome</keyword>
<name>A0ABS9NYN4_9RHOB</name>
<proteinExistence type="predicted"/>
<dbReference type="InterPro" id="IPR005119">
    <property type="entry name" value="LysR_subst-bd"/>
</dbReference>
<comment type="caution">
    <text evidence="2">The sequence shown here is derived from an EMBL/GenBank/DDBJ whole genome shotgun (WGS) entry which is preliminary data.</text>
</comment>
<gene>
    <name evidence="2" type="ORF">MB818_14155</name>
</gene>
<evidence type="ECO:0000313" key="3">
    <source>
        <dbReference type="Proteomes" id="UP001165279"/>
    </source>
</evidence>
<sequence length="78" mass="8686">MDHFQGDTPLAHSVKAMILDGFGLGWLPRHLCAQELADGRLALASGSAFQTQLSVWLYRETDNEKSTLNRLWRDLSAG</sequence>
<dbReference type="SUPFAM" id="SSF53850">
    <property type="entry name" value="Periplasmic binding protein-like II"/>
    <property type="match status" value="1"/>
</dbReference>
<dbReference type="EMBL" id="JAKOEM010000013">
    <property type="protein sequence ID" value="MCG6559350.1"/>
    <property type="molecule type" value="Genomic_DNA"/>
</dbReference>
<protein>
    <submittedName>
        <fullName evidence="2">LysR substrate-binding domain-containing protein</fullName>
    </submittedName>
</protein>
<accession>A0ABS9NYN4</accession>
<organism evidence="2 3">
    <name type="scientific">Ruegeria alba</name>
    <dbReference type="NCBI Taxonomy" id="2916756"/>
    <lineage>
        <taxon>Bacteria</taxon>
        <taxon>Pseudomonadati</taxon>
        <taxon>Pseudomonadota</taxon>
        <taxon>Alphaproteobacteria</taxon>
        <taxon>Rhodobacterales</taxon>
        <taxon>Roseobacteraceae</taxon>
        <taxon>Ruegeria</taxon>
    </lineage>
</organism>
<dbReference type="Pfam" id="PF03466">
    <property type="entry name" value="LysR_substrate"/>
    <property type="match status" value="1"/>
</dbReference>
<reference evidence="2" key="1">
    <citation type="submission" date="2022-02" db="EMBL/GenBank/DDBJ databases">
        <title>The genome sequence of Ruegeria sp. 1NDH52C.</title>
        <authorList>
            <person name="Du J."/>
        </authorList>
    </citation>
    <scope>NUCLEOTIDE SEQUENCE</scope>
    <source>
        <strain evidence="2">1NDH52C</strain>
    </source>
</reference>
<dbReference type="RefSeq" id="WP_234140007.1">
    <property type="nucleotide sequence ID" value="NZ_JAKOEM010000013.1"/>
</dbReference>
<evidence type="ECO:0000313" key="2">
    <source>
        <dbReference type="EMBL" id="MCG6559350.1"/>
    </source>
</evidence>
<evidence type="ECO:0000259" key="1">
    <source>
        <dbReference type="Pfam" id="PF03466"/>
    </source>
</evidence>
<dbReference type="Gene3D" id="3.40.190.290">
    <property type="match status" value="1"/>
</dbReference>